<dbReference type="RefSeq" id="WP_272736797.1">
    <property type="nucleotide sequence ID" value="NZ_CP116942.1"/>
</dbReference>
<dbReference type="AlphaFoldDB" id="A0AAE9Y615"/>
<protein>
    <submittedName>
        <fullName evidence="8">Na+/H+ antiporter subunit E</fullName>
    </submittedName>
</protein>
<evidence type="ECO:0000256" key="2">
    <source>
        <dbReference type="ARBA" id="ARBA00006228"/>
    </source>
</evidence>
<keyword evidence="5 7" id="KW-1133">Transmembrane helix</keyword>
<evidence type="ECO:0000313" key="9">
    <source>
        <dbReference type="Proteomes" id="UP001216390"/>
    </source>
</evidence>
<name>A0AAE9Y615_9ACTN</name>
<comment type="similarity">
    <text evidence="2">Belongs to the CPA3 antiporters (TC 2.A.63) subunit E family.</text>
</comment>
<dbReference type="PANTHER" id="PTHR34584:SF1">
    <property type="entry name" value="NA(+)_H(+) ANTIPORTER SUBUNIT E1"/>
    <property type="match status" value="1"/>
</dbReference>
<keyword evidence="6 7" id="KW-0472">Membrane</keyword>
<evidence type="ECO:0000256" key="5">
    <source>
        <dbReference type="ARBA" id="ARBA00022989"/>
    </source>
</evidence>
<evidence type="ECO:0000256" key="4">
    <source>
        <dbReference type="ARBA" id="ARBA00022692"/>
    </source>
</evidence>
<gene>
    <name evidence="8" type="ORF">PO878_00880</name>
</gene>
<evidence type="ECO:0000256" key="7">
    <source>
        <dbReference type="SAM" id="Phobius"/>
    </source>
</evidence>
<keyword evidence="9" id="KW-1185">Reference proteome</keyword>
<dbReference type="InterPro" id="IPR002758">
    <property type="entry name" value="Cation_antiport_E"/>
</dbReference>
<dbReference type="GO" id="GO:0005886">
    <property type="term" value="C:plasma membrane"/>
    <property type="evidence" value="ECO:0007669"/>
    <property type="project" value="UniProtKB-SubCell"/>
</dbReference>
<dbReference type="KEGG" id="ima:PO878_00880"/>
<dbReference type="Pfam" id="PF01899">
    <property type="entry name" value="MNHE"/>
    <property type="match status" value="1"/>
</dbReference>
<evidence type="ECO:0000256" key="3">
    <source>
        <dbReference type="ARBA" id="ARBA00022475"/>
    </source>
</evidence>
<keyword evidence="3" id="KW-1003">Cell membrane</keyword>
<dbReference type="PIRSF" id="PIRSF019239">
    <property type="entry name" value="MrpE"/>
    <property type="match status" value="1"/>
</dbReference>
<keyword evidence="4 7" id="KW-0812">Transmembrane</keyword>
<organism evidence="8 9">
    <name type="scientific">Iamia majanohamensis</name>
    <dbReference type="NCBI Taxonomy" id="467976"/>
    <lineage>
        <taxon>Bacteria</taxon>
        <taxon>Bacillati</taxon>
        <taxon>Actinomycetota</taxon>
        <taxon>Acidimicrobiia</taxon>
        <taxon>Acidimicrobiales</taxon>
        <taxon>Iamiaceae</taxon>
        <taxon>Iamia</taxon>
    </lineage>
</organism>
<feature type="transmembrane region" description="Helical" evidence="7">
    <location>
        <begin position="33"/>
        <end position="53"/>
    </location>
</feature>
<accession>A0AAE9Y615</accession>
<reference evidence="8" key="1">
    <citation type="submission" date="2023-01" db="EMBL/GenBank/DDBJ databases">
        <title>The diversity of Class Acidimicrobiia in South China Sea sediment environments and the proposal of Iamia marina sp. nov., a novel species of the genus Iamia.</title>
        <authorList>
            <person name="He Y."/>
            <person name="Tian X."/>
        </authorList>
    </citation>
    <scope>NUCLEOTIDE SEQUENCE</scope>
    <source>
        <strain evidence="8">DSM 19957</strain>
    </source>
</reference>
<dbReference type="GO" id="GO:0008324">
    <property type="term" value="F:monoatomic cation transmembrane transporter activity"/>
    <property type="evidence" value="ECO:0007669"/>
    <property type="project" value="InterPro"/>
</dbReference>
<evidence type="ECO:0000313" key="8">
    <source>
        <dbReference type="EMBL" id="WCO67275.1"/>
    </source>
</evidence>
<dbReference type="EMBL" id="CP116942">
    <property type="protein sequence ID" value="WCO67275.1"/>
    <property type="molecule type" value="Genomic_DNA"/>
</dbReference>
<proteinExistence type="inferred from homology"/>
<feature type="transmembrane region" description="Helical" evidence="7">
    <location>
        <begin position="65"/>
        <end position="86"/>
    </location>
</feature>
<evidence type="ECO:0000256" key="6">
    <source>
        <dbReference type="ARBA" id="ARBA00023136"/>
    </source>
</evidence>
<comment type="subcellular location">
    <subcellularLocation>
        <location evidence="1">Cell membrane</location>
        <topology evidence="1">Multi-pass membrane protein</topology>
    </subcellularLocation>
</comment>
<dbReference type="PANTHER" id="PTHR34584">
    <property type="entry name" value="NA(+)/H(+) ANTIPORTER SUBUNIT E1"/>
    <property type="match status" value="1"/>
</dbReference>
<sequence length="171" mass="17884">MSWLRRRGAWILVLTAIWVLLNGEPSVGNIIGGVLVAVLVLVAFPLAPTPGATSHRFHPWAALSYVGFVLWNLLTSSVQVVVAVLAPTPARLRAGIVRVELPGATPLVVTLVANAITLTPGTLTVTAESDPATLHVHVLGLGDVEEFRAGVADLHARATAAFTPTPAEAAR</sequence>
<evidence type="ECO:0000256" key="1">
    <source>
        <dbReference type="ARBA" id="ARBA00004651"/>
    </source>
</evidence>
<dbReference type="Proteomes" id="UP001216390">
    <property type="component" value="Chromosome"/>
</dbReference>